<keyword evidence="2" id="KW-1185">Reference proteome</keyword>
<organism evidence="1 2">
    <name type="scientific">Gallaecimonas xiamenensis 3-C-1</name>
    <dbReference type="NCBI Taxonomy" id="745411"/>
    <lineage>
        <taxon>Bacteria</taxon>
        <taxon>Pseudomonadati</taxon>
        <taxon>Pseudomonadota</taxon>
        <taxon>Gammaproteobacteria</taxon>
        <taxon>Enterobacterales</taxon>
        <taxon>Gallaecimonadaceae</taxon>
        <taxon>Gallaecimonas</taxon>
    </lineage>
</organism>
<reference evidence="1 2" key="1">
    <citation type="journal article" date="2012" name="J. Bacteriol.">
        <title>Genome Sequence of Gallaecimonas xiamenensis Type Strain 3-C-1.</title>
        <authorList>
            <person name="Lai Q."/>
            <person name="Wang L."/>
            <person name="Wang W."/>
            <person name="Shao Z."/>
        </authorList>
    </citation>
    <scope>NUCLEOTIDE SEQUENCE [LARGE SCALE GENOMIC DNA]</scope>
    <source>
        <strain evidence="1 2">3-C-1</strain>
    </source>
</reference>
<dbReference type="Proteomes" id="UP000006755">
    <property type="component" value="Unassembled WGS sequence"/>
</dbReference>
<dbReference type="AlphaFoldDB" id="K2JBT0"/>
<evidence type="ECO:0000313" key="2">
    <source>
        <dbReference type="Proteomes" id="UP000006755"/>
    </source>
</evidence>
<comment type="caution">
    <text evidence="1">The sequence shown here is derived from an EMBL/GenBank/DDBJ whole genome shotgun (WGS) entry which is preliminary data.</text>
</comment>
<proteinExistence type="predicted"/>
<name>K2JBT0_9GAMM</name>
<evidence type="ECO:0000313" key="1">
    <source>
        <dbReference type="EMBL" id="EKE68084.1"/>
    </source>
</evidence>
<accession>K2JBT0</accession>
<sequence>MAAQKMGVLYFCNSNGFSLTILNMVPRGMLLQAPSSISMPNTTMFLSFIINRRMLGGLRD</sequence>
<gene>
    <name evidence="1" type="ORF">B3C1_17347</name>
</gene>
<protein>
    <submittedName>
        <fullName evidence="1">Uncharacterized protein</fullName>
    </submittedName>
</protein>
<dbReference type="EMBL" id="AMRI01000033">
    <property type="protein sequence ID" value="EKE68084.1"/>
    <property type="molecule type" value="Genomic_DNA"/>
</dbReference>